<evidence type="ECO:0000256" key="1">
    <source>
        <dbReference type="SAM" id="Phobius"/>
    </source>
</evidence>
<protein>
    <submittedName>
        <fullName evidence="2">Uncharacterized protein</fullName>
    </submittedName>
</protein>
<keyword evidence="1" id="KW-0472">Membrane</keyword>
<name>A0A7X3LRB3_9HYPH</name>
<dbReference type="EMBL" id="WUMV01000001">
    <property type="protein sequence ID" value="MXN63651.1"/>
    <property type="molecule type" value="Genomic_DNA"/>
</dbReference>
<proteinExistence type="predicted"/>
<evidence type="ECO:0000313" key="3">
    <source>
        <dbReference type="Proteomes" id="UP000433101"/>
    </source>
</evidence>
<organism evidence="2 3">
    <name type="scientific">Stappia sediminis</name>
    <dbReference type="NCBI Taxonomy" id="2692190"/>
    <lineage>
        <taxon>Bacteria</taxon>
        <taxon>Pseudomonadati</taxon>
        <taxon>Pseudomonadota</taxon>
        <taxon>Alphaproteobacteria</taxon>
        <taxon>Hyphomicrobiales</taxon>
        <taxon>Stappiaceae</taxon>
        <taxon>Stappia</taxon>
    </lineage>
</organism>
<evidence type="ECO:0000313" key="2">
    <source>
        <dbReference type="EMBL" id="MXN63651.1"/>
    </source>
</evidence>
<reference evidence="2 3" key="1">
    <citation type="submission" date="2019-12" db="EMBL/GenBank/DDBJ databases">
        <authorList>
            <person name="Li M."/>
        </authorList>
    </citation>
    <scope>NUCLEOTIDE SEQUENCE [LARGE SCALE GENOMIC DNA]</scope>
    <source>
        <strain evidence="2 3">GBMRC 2046</strain>
    </source>
</reference>
<keyword evidence="1" id="KW-0812">Transmembrane</keyword>
<keyword evidence="3" id="KW-1185">Reference proteome</keyword>
<feature type="transmembrane region" description="Helical" evidence="1">
    <location>
        <begin position="25"/>
        <end position="44"/>
    </location>
</feature>
<dbReference type="RefSeq" id="WP_160773892.1">
    <property type="nucleotide sequence ID" value="NZ_WUMV01000001.1"/>
</dbReference>
<accession>A0A7X3LRB3</accession>
<gene>
    <name evidence="2" type="ORF">GR183_01940</name>
</gene>
<sequence length="45" mass="5056">MSRNVTSKTADPRGGSSLQSRYMKIYLAIIIGNAVLWTVVFSFIY</sequence>
<dbReference type="Proteomes" id="UP000433101">
    <property type="component" value="Unassembled WGS sequence"/>
</dbReference>
<dbReference type="AlphaFoldDB" id="A0A7X3LRB3"/>
<comment type="caution">
    <text evidence="2">The sequence shown here is derived from an EMBL/GenBank/DDBJ whole genome shotgun (WGS) entry which is preliminary data.</text>
</comment>
<keyword evidence="1" id="KW-1133">Transmembrane helix</keyword>